<evidence type="ECO:0000313" key="17">
    <source>
        <dbReference type="Proteomes" id="UP000321089"/>
    </source>
</evidence>
<evidence type="ECO:0000256" key="11">
    <source>
        <dbReference type="ARBA" id="ARBA00023049"/>
    </source>
</evidence>
<dbReference type="AlphaFoldDB" id="A0A512THX4"/>
<dbReference type="Pfam" id="PF02163">
    <property type="entry name" value="Peptidase_M50"/>
    <property type="match status" value="2"/>
</dbReference>
<dbReference type="RefSeq" id="WP_146867818.1">
    <property type="nucleotide sequence ID" value="NZ_BKBC01000002.1"/>
</dbReference>
<organism evidence="15 17">
    <name type="scientific">Clostridium butyricum</name>
    <dbReference type="NCBI Taxonomy" id="1492"/>
    <lineage>
        <taxon>Bacteria</taxon>
        <taxon>Bacillati</taxon>
        <taxon>Bacillota</taxon>
        <taxon>Clostridia</taxon>
        <taxon>Eubacteriales</taxon>
        <taxon>Clostridiaceae</taxon>
        <taxon>Clostridium</taxon>
    </lineage>
</organism>
<evidence type="ECO:0000256" key="1">
    <source>
        <dbReference type="ARBA" id="ARBA00001947"/>
    </source>
</evidence>
<sequence length="209" mass="23502">MGFLLEKILTLPAILLAFTFHEYAHALVADKLGDKTARFQGRLTLNPAKHIDPFGFLCVLLLGIGYARPVQVNPGAFKNYYKDDLKVSLAGPLANFLVAIVAALIFAIYIKFLYRFMPGDLAQILYLMLLYTVSINISLGIFNLLPIPSFDGFSLVRDIKPGKFRNFEDACYRYQGLLIMVALLFGWRVIAPITYILKNLIMNFALSII</sequence>
<evidence type="ECO:0000256" key="13">
    <source>
        <dbReference type="SAM" id="Phobius"/>
    </source>
</evidence>
<feature type="transmembrane region" description="Helical" evidence="13">
    <location>
        <begin position="124"/>
        <end position="145"/>
    </location>
</feature>
<evidence type="ECO:0000256" key="4">
    <source>
        <dbReference type="ARBA" id="ARBA00022475"/>
    </source>
</evidence>
<keyword evidence="9" id="KW-0862">Zinc</keyword>
<feature type="domain" description="Peptidase M50" evidence="14">
    <location>
        <begin position="125"/>
        <end position="184"/>
    </location>
</feature>
<dbReference type="Proteomes" id="UP000321089">
    <property type="component" value="Unassembled WGS sequence"/>
</dbReference>
<evidence type="ECO:0000256" key="2">
    <source>
        <dbReference type="ARBA" id="ARBA00004651"/>
    </source>
</evidence>
<dbReference type="Proteomes" id="UP000474042">
    <property type="component" value="Unassembled WGS sequence"/>
</dbReference>
<evidence type="ECO:0000256" key="6">
    <source>
        <dbReference type="ARBA" id="ARBA00022692"/>
    </source>
</evidence>
<comment type="similarity">
    <text evidence="3">Belongs to the peptidase M50B family.</text>
</comment>
<dbReference type="PANTHER" id="PTHR35864">
    <property type="entry name" value="ZINC METALLOPROTEASE MJ0611-RELATED"/>
    <property type="match status" value="1"/>
</dbReference>
<accession>A0A512THX4</accession>
<keyword evidence="8" id="KW-0378">Hydrolase</keyword>
<dbReference type="GO" id="GO:0005886">
    <property type="term" value="C:plasma membrane"/>
    <property type="evidence" value="ECO:0007669"/>
    <property type="project" value="UniProtKB-SubCell"/>
</dbReference>
<evidence type="ECO:0000259" key="14">
    <source>
        <dbReference type="Pfam" id="PF02163"/>
    </source>
</evidence>
<evidence type="ECO:0000313" key="15">
    <source>
        <dbReference type="EMBL" id="GEQ19728.1"/>
    </source>
</evidence>
<reference evidence="16 18" key="2">
    <citation type="submission" date="2020-01" db="EMBL/GenBank/DDBJ databases">
        <title>Genome sequence of a 1,3-propanediol producer, Clostridium butyricum S3.</title>
        <authorList>
            <person name="Zhou J."/>
        </authorList>
    </citation>
    <scope>NUCLEOTIDE SEQUENCE [LARGE SCALE GENOMIC DNA]</scope>
    <source>
        <strain evidence="16 18">S3</strain>
    </source>
</reference>
<feature type="domain" description="Peptidase M50" evidence="14">
    <location>
        <begin position="13"/>
        <end position="108"/>
    </location>
</feature>
<evidence type="ECO:0000256" key="7">
    <source>
        <dbReference type="ARBA" id="ARBA00022723"/>
    </source>
</evidence>
<evidence type="ECO:0000256" key="10">
    <source>
        <dbReference type="ARBA" id="ARBA00022989"/>
    </source>
</evidence>
<comment type="caution">
    <text evidence="15">The sequence shown here is derived from an EMBL/GenBank/DDBJ whole genome shotgun (WGS) entry which is preliminary data.</text>
</comment>
<dbReference type="CDD" id="cd06158">
    <property type="entry name" value="S2P-M50_like_1"/>
    <property type="match status" value="1"/>
</dbReference>
<dbReference type="InterPro" id="IPR052348">
    <property type="entry name" value="Metallopeptidase_M50B"/>
</dbReference>
<dbReference type="EMBL" id="WOFV02000057">
    <property type="protein sequence ID" value="NAS19140.1"/>
    <property type="molecule type" value="Genomic_DNA"/>
</dbReference>
<evidence type="ECO:0000256" key="12">
    <source>
        <dbReference type="ARBA" id="ARBA00023136"/>
    </source>
</evidence>
<keyword evidence="5 16" id="KW-0645">Protease</keyword>
<feature type="transmembrane region" description="Helical" evidence="13">
    <location>
        <begin position="177"/>
        <end position="197"/>
    </location>
</feature>
<name>A0A512THX4_CLOBU</name>
<comment type="cofactor">
    <cofactor evidence="1">
        <name>Zn(2+)</name>
        <dbReference type="ChEBI" id="CHEBI:29105"/>
    </cofactor>
</comment>
<dbReference type="InterPro" id="IPR044537">
    <property type="entry name" value="Rip2-like"/>
</dbReference>
<keyword evidence="7" id="KW-0479">Metal-binding</keyword>
<keyword evidence="6 13" id="KW-0812">Transmembrane</keyword>
<evidence type="ECO:0000256" key="3">
    <source>
        <dbReference type="ARBA" id="ARBA00007931"/>
    </source>
</evidence>
<keyword evidence="11" id="KW-0482">Metalloprotease</keyword>
<dbReference type="GO" id="GO:0008237">
    <property type="term" value="F:metallopeptidase activity"/>
    <property type="evidence" value="ECO:0007669"/>
    <property type="project" value="UniProtKB-KW"/>
</dbReference>
<dbReference type="GO" id="GO:0006508">
    <property type="term" value="P:proteolysis"/>
    <property type="evidence" value="ECO:0007669"/>
    <property type="project" value="UniProtKB-KW"/>
</dbReference>
<proteinExistence type="inferred from homology"/>
<keyword evidence="12 13" id="KW-0472">Membrane</keyword>
<keyword evidence="10 13" id="KW-1133">Transmembrane helix</keyword>
<evidence type="ECO:0000256" key="5">
    <source>
        <dbReference type="ARBA" id="ARBA00022670"/>
    </source>
</evidence>
<evidence type="ECO:0000313" key="18">
    <source>
        <dbReference type="Proteomes" id="UP000474042"/>
    </source>
</evidence>
<evidence type="ECO:0000256" key="9">
    <source>
        <dbReference type="ARBA" id="ARBA00022833"/>
    </source>
</evidence>
<gene>
    <name evidence="15" type="ORF">CBU02nite_02340</name>
    <name evidence="16" type="ORF">GND98_014995</name>
</gene>
<dbReference type="GO" id="GO:0046872">
    <property type="term" value="F:metal ion binding"/>
    <property type="evidence" value="ECO:0007669"/>
    <property type="project" value="UniProtKB-KW"/>
</dbReference>
<comment type="subcellular location">
    <subcellularLocation>
        <location evidence="2">Cell membrane</location>
        <topology evidence="2">Multi-pass membrane protein</topology>
    </subcellularLocation>
</comment>
<dbReference type="InterPro" id="IPR008915">
    <property type="entry name" value="Peptidase_M50"/>
</dbReference>
<dbReference type="PANTHER" id="PTHR35864:SF1">
    <property type="entry name" value="ZINC METALLOPROTEASE YWHC-RELATED"/>
    <property type="match status" value="1"/>
</dbReference>
<evidence type="ECO:0000256" key="8">
    <source>
        <dbReference type="ARBA" id="ARBA00022801"/>
    </source>
</evidence>
<evidence type="ECO:0000313" key="16">
    <source>
        <dbReference type="EMBL" id="NAS19140.1"/>
    </source>
</evidence>
<keyword evidence="4" id="KW-1003">Cell membrane</keyword>
<protein>
    <submittedName>
        <fullName evidence="15">Peptidase</fullName>
    </submittedName>
    <submittedName>
        <fullName evidence="16">Site-2 protease family protein</fullName>
    </submittedName>
</protein>
<reference evidence="15 17" key="1">
    <citation type="submission" date="2019-07" db="EMBL/GenBank/DDBJ databases">
        <title>Whole genome shotgun sequence of Clostridium butyricum NBRC 3858.</title>
        <authorList>
            <person name="Hosoyama A."/>
            <person name="Uohara A."/>
            <person name="Ohji S."/>
            <person name="Ichikawa N."/>
        </authorList>
    </citation>
    <scope>NUCLEOTIDE SEQUENCE [LARGE SCALE GENOMIC DNA]</scope>
    <source>
        <strain evidence="15 17">NBRC 3858</strain>
    </source>
</reference>
<feature type="transmembrane region" description="Helical" evidence="13">
    <location>
        <begin position="89"/>
        <end position="112"/>
    </location>
</feature>
<feature type="transmembrane region" description="Helical" evidence="13">
    <location>
        <begin position="50"/>
        <end position="68"/>
    </location>
</feature>
<dbReference type="EMBL" id="BKBC01000002">
    <property type="protein sequence ID" value="GEQ19728.1"/>
    <property type="molecule type" value="Genomic_DNA"/>
</dbReference>